<evidence type="ECO:0000313" key="1">
    <source>
        <dbReference type="EMBL" id="MPN37106.1"/>
    </source>
</evidence>
<proteinExistence type="predicted"/>
<sequence>MRRLGLKFASSCVSLLKSQLMQTLSPLIMAQSIPQVKPYV</sequence>
<name>A0A645HEX5_9ZZZZ</name>
<organism evidence="1">
    <name type="scientific">bioreactor metagenome</name>
    <dbReference type="NCBI Taxonomy" id="1076179"/>
    <lineage>
        <taxon>unclassified sequences</taxon>
        <taxon>metagenomes</taxon>
        <taxon>ecological metagenomes</taxon>
    </lineage>
</organism>
<comment type="caution">
    <text evidence="1">The sequence shown here is derived from an EMBL/GenBank/DDBJ whole genome shotgun (WGS) entry which is preliminary data.</text>
</comment>
<gene>
    <name evidence="1" type="ORF">SDC9_184622</name>
</gene>
<dbReference type="EMBL" id="VSSQ01091589">
    <property type="protein sequence ID" value="MPN37106.1"/>
    <property type="molecule type" value="Genomic_DNA"/>
</dbReference>
<dbReference type="AlphaFoldDB" id="A0A645HEX5"/>
<accession>A0A645HEX5</accession>
<protein>
    <submittedName>
        <fullName evidence="1">Uncharacterized protein</fullName>
    </submittedName>
</protein>
<reference evidence="1" key="1">
    <citation type="submission" date="2019-08" db="EMBL/GenBank/DDBJ databases">
        <authorList>
            <person name="Kucharzyk K."/>
            <person name="Murdoch R.W."/>
            <person name="Higgins S."/>
            <person name="Loffler F."/>
        </authorList>
    </citation>
    <scope>NUCLEOTIDE SEQUENCE</scope>
</reference>